<evidence type="ECO:0000256" key="1">
    <source>
        <dbReference type="ARBA" id="ARBA00006594"/>
    </source>
</evidence>
<dbReference type="GO" id="GO:0003677">
    <property type="term" value="F:DNA binding"/>
    <property type="evidence" value="ECO:0007669"/>
    <property type="project" value="InterPro"/>
</dbReference>
<dbReference type="Pfam" id="PF12161">
    <property type="entry name" value="HsdM_N"/>
    <property type="match status" value="1"/>
</dbReference>
<comment type="catalytic activity">
    <reaction evidence="7">
        <text>a 2'-deoxyadenosine in DNA + S-adenosyl-L-methionine = an N(6)-methyl-2'-deoxyadenosine in DNA + S-adenosyl-L-homocysteine + H(+)</text>
        <dbReference type="Rhea" id="RHEA:15197"/>
        <dbReference type="Rhea" id="RHEA-COMP:12418"/>
        <dbReference type="Rhea" id="RHEA-COMP:12419"/>
        <dbReference type="ChEBI" id="CHEBI:15378"/>
        <dbReference type="ChEBI" id="CHEBI:57856"/>
        <dbReference type="ChEBI" id="CHEBI:59789"/>
        <dbReference type="ChEBI" id="CHEBI:90615"/>
        <dbReference type="ChEBI" id="CHEBI:90616"/>
        <dbReference type="EC" id="2.1.1.72"/>
    </reaction>
</comment>
<comment type="similarity">
    <text evidence="1">Belongs to the N(4)/N(6)-methyltransferase family.</text>
</comment>
<keyword evidence="3" id="KW-0489">Methyltransferase</keyword>
<dbReference type="GO" id="GO:0032259">
    <property type="term" value="P:methylation"/>
    <property type="evidence" value="ECO:0007669"/>
    <property type="project" value="UniProtKB-KW"/>
</dbReference>
<feature type="domain" description="N6 adenine-specific DNA methyltransferase N-terminal" evidence="10">
    <location>
        <begin position="8"/>
        <end position="138"/>
    </location>
</feature>
<proteinExistence type="inferred from homology"/>
<reference evidence="11 12" key="1">
    <citation type="journal article" date="2016" name="Nat. Commun.">
        <title>Thousands of microbial genomes shed light on interconnected biogeochemical processes in an aquifer system.</title>
        <authorList>
            <person name="Anantharaman K."/>
            <person name="Brown C.T."/>
            <person name="Hug L.A."/>
            <person name="Sharon I."/>
            <person name="Castelle C.J."/>
            <person name="Probst A.J."/>
            <person name="Thomas B.C."/>
            <person name="Singh A."/>
            <person name="Wilkins M.J."/>
            <person name="Karaoz U."/>
            <person name="Brodie E.L."/>
            <person name="Williams K.H."/>
            <person name="Hubbard S.S."/>
            <person name="Banfield J.F."/>
        </authorList>
    </citation>
    <scope>NUCLEOTIDE SEQUENCE [LARGE SCALE GENOMIC DNA]</scope>
</reference>
<feature type="region of interest" description="Disordered" evidence="8">
    <location>
        <begin position="53"/>
        <end position="74"/>
    </location>
</feature>
<dbReference type="PANTHER" id="PTHR42998">
    <property type="entry name" value="TYPE I RESTRICTION ENZYME HINDVIIP M PROTEIN-RELATED"/>
    <property type="match status" value="1"/>
</dbReference>
<evidence type="ECO:0000313" key="11">
    <source>
        <dbReference type="EMBL" id="OGM99136.1"/>
    </source>
</evidence>
<keyword evidence="4" id="KW-0808">Transferase</keyword>
<dbReference type="AlphaFoldDB" id="A0A1F8EE57"/>
<evidence type="ECO:0000256" key="8">
    <source>
        <dbReference type="SAM" id="MobiDB-lite"/>
    </source>
</evidence>
<dbReference type="STRING" id="1802661.A2649_01985"/>
<dbReference type="GO" id="GO:0009307">
    <property type="term" value="P:DNA restriction-modification system"/>
    <property type="evidence" value="ECO:0007669"/>
    <property type="project" value="UniProtKB-KW"/>
</dbReference>
<keyword evidence="6" id="KW-0680">Restriction system</keyword>
<evidence type="ECO:0000256" key="6">
    <source>
        <dbReference type="ARBA" id="ARBA00022747"/>
    </source>
</evidence>
<dbReference type="InterPro" id="IPR029063">
    <property type="entry name" value="SAM-dependent_MTases_sf"/>
</dbReference>
<dbReference type="InterPro" id="IPR022749">
    <property type="entry name" value="D12N6_MeTrfase_N"/>
</dbReference>
<dbReference type="EMBL" id="MGJB01000003">
    <property type="protein sequence ID" value="OGM99136.1"/>
    <property type="molecule type" value="Genomic_DNA"/>
</dbReference>
<protein>
    <recommendedName>
        <fullName evidence="2">site-specific DNA-methyltransferase (adenine-specific)</fullName>
        <ecNumber evidence="2">2.1.1.72</ecNumber>
    </recommendedName>
</protein>
<dbReference type="GO" id="GO:0008170">
    <property type="term" value="F:N-methyltransferase activity"/>
    <property type="evidence" value="ECO:0007669"/>
    <property type="project" value="InterPro"/>
</dbReference>
<evidence type="ECO:0000256" key="2">
    <source>
        <dbReference type="ARBA" id="ARBA00011900"/>
    </source>
</evidence>
<evidence type="ECO:0000259" key="9">
    <source>
        <dbReference type="Pfam" id="PF02384"/>
    </source>
</evidence>
<name>A0A1F8EE57_9BACT</name>
<dbReference type="Pfam" id="PF02384">
    <property type="entry name" value="N6_Mtase"/>
    <property type="match status" value="1"/>
</dbReference>
<comment type="caution">
    <text evidence="11">The sequence shown here is derived from an EMBL/GenBank/DDBJ whole genome shotgun (WGS) entry which is preliminary data.</text>
</comment>
<dbReference type="Gene3D" id="3.40.50.150">
    <property type="entry name" value="Vaccinia Virus protein VP39"/>
    <property type="match status" value="1"/>
</dbReference>
<evidence type="ECO:0000259" key="10">
    <source>
        <dbReference type="Pfam" id="PF12161"/>
    </source>
</evidence>
<dbReference type="Proteomes" id="UP000176893">
    <property type="component" value="Unassembled WGS sequence"/>
</dbReference>
<feature type="domain" description="DNA methylase adenine-specific" evidence="9">
    <location>
        <begin position="157"/>
        <end position="494"/>
    </location>
</feature>
<gene>
    <name evidence="11" type="ORF">A2649_01985</name>
</gene>
<evidence type="ECO:0000256" key="4">
    <source>
        <dbReference type="ARBA" id="ARBA00022679"/>
    </source>
</evidence>
<accession>A0A1F8EE57</accession>
<organism evidence="11 12">
    <name type="scientific">Candidatus Yanofskybacteria bacterium RIFCSPHIGHO2_01_FULL_41_26</name>
    <dbReference type="NCBI Taxonomy" id="1802661"/>
    <lineage>
        <taxon>Bacteria</taxon>
        <taxon>Candidatus Yanofskyibacteriota</taxon>
    </lineage>
</organism>
<dbReference type="InterPro" id="IPR003356">
    <property type="entry name" value="DNA_methylase_A-5"/>
</dbReference>
<dbReference type="InterPro" id="IPR038333">
    <property type="entry name" value="T1MK-like_N_sf"/>
</dbReference>
<dbReference type="Gene3D" id="1.20.1260.30">
    <property type="match status" value="1"/>
</dbReference>
<dbReference type="InterPro" id="IPR052916">
    <property type="entry name" value="Type-I_RE_MTase_Subunit"/>
</dbReference>
<dbReference type="SUPFAM" id="SSF53335">
    <property type="entry name" value="S-adenosyl-L-methionine-dependent methyltransferases"/>
    <property type="match status" value="1"/>
</dbReference>
<keyword evidence="5" id="KW-0949">S-adenosyl-L-methionine</keyword>
<evidence type="ECO:0000256" key="3">
    <source>
        <dbReference type="ARBA" id="ARBA00022603"/>
    </source>
</evidence>
<sequence>MSTNIKDLENRLWEAADHMRANSPLRLNEFAEPVLGLIFLKFAGVKHNKTEKEVAEERKAKTKSHGGASVSRERPVSSADYHARGVLFVPEKARFSYLIELPEGTDMGRAVNDAMKEIEAENKELAGILPKTFQKLDNRSIIALLKNFNQIPDDIEGDAFGRIYEYFLGKFALADGSRGGEFFTPTSIVKLIVEIIEPYQGRIYDPACGSGGMFVQSHEFVKRHLACPPKLQRRRENGIPVRAAREISIYGQEKTDQTVRIAKMNLAIHGLSGDIREGNTYYEDRHKSIGKFDFTMANPPFNVKGIDKERIKDDPRFSYGIPRADNGNYLWIQIFLNSLNDKGRAGFVMANSASDAGHSEKEIRQKMIEDGMVDVIVAVGPNMFYNVTLPVTLWFLDRGKKKTDPIRNSASSNGASRKNKVLFIDARNTYRQVDRAHRDWTDEQIEQIAGIVRSYRSENGKKYKDVKGLCKVATIDEVKKAGYSLNPGRYVGVTDNGGEDDGNFGEKVKKLHSELKGLTNEAHDLEKKIFACLPKLQRRQENLKKFNY</sequence>
<evidence type="ECO:0000313" key="12">
    <source>
        <dbReference type="Proteomes" id="UP000176893"/>
    </source>
</evidence>
<evidence type="ECO:0000256" key="7">
    <source>
        <dbReference type="ARBA" id="ARBA00047942"/>
    </source>
</evidence>
<evidence type="ECO:0000256" key="5">
    <source>
        <dbReference type="ARBA" id="ARBA00022691"/>
    </source>
</evidence>
<dbReference type="EC" id="2.1.1.72" evidence="2"/>
<dbReference type="PRINTS" id="PR00507">
    <property type="entry name" value="N12N6MTFRASE"/>
</dbReference>
<dbReference type="PANTHER" id="PTHR42998:SF1">
    <property type="entry name" value="TYPE I RESTRICTION ENZYME HINDI METHYLASE SUBUNIT"/>
    <property type="match status" value="1"/>
</dbReference>
<dbReference type="GO" id="GO:0009007">
    <property type="term" value="F:site-specific DNA-methyltransferase (adenine-specific) activity"/>
    <property type="evidence" value="ECO:0007669"/>
    <property type="project" value="UniProtKB-EC"/>
</dbReference>